<accession>D5P2R1</accession>
<dbReference type="AlphaFoldDB" id="D5P2R1"/>
<dbReference type="HOGENOM" id="CLU_3137934_0_0_11"/>
<name>D5P2R1_9MYCO</name>
<dbReference type="EMBL" id="ADNV01000064">
    <property type="protein sequence ID" value="EFG79654.1"/>
    <property type="molecule type" value="Genomic_DNA"/>
</dbReference>
<evidence type="ECO:0000313" key="1">
    <source>
        <dbReference type="EMBL" id="EFG79654.1"/>
    </source>
</evidence>
<dbReference type="Proteomes" id="UP000003653">
    <property type="component" value="Unassembled WGS sequence"/>
</dbReference>
<reference evidence="1 2" key="1">
    <citation type="submission" date="2010-04" db="EMBL/GenBank/DDBJ databases">
        <authorList>
            <person name="Muzny D."/>
            <person name="Qin X."/>
            <person name="Deng J."/>
            <person name="Jiang H."/>
            <person name="Liu Y."/>
            <person name="Qu J."/>
            <person name="Song X.-Z."/>
            <person name="Zhang L."/>
            <person name="Thornton R."/>
            <person name="Coyle M."/>
            <person name="Francisco L."/>
            <person name="Jackson L."/>
            <person name="Javaid M."/>
            <person name="Korchina V."/>
            <person name="Kovar C."/>
            <person name="Mata R."/>
            <person name="Mathew T."/>
            <person name="Ngo R."/>
            <person name="Nguyen L."/>
            <person name="Nguyen N."/>
            <person name="Okwuonu G."/>
            <person name="Ongeri F."/>
            <person name="Pham C."/>
            <person name="Simmons D."/>
            <person name="Wilczek-Boney K."/>
            <person name="Hale W."/>
            <person name="Jakkamsetti A."/>
            <person name="Pham P."/>
            <person name="Ruth R."/>
            <person name="San Lucas F."/>
            <person name="Warren J."/>
            <person name="Zhang J."/>
            <person name="Zhao Z."/>
            <person name="Zhou C."/>
            <person name="Zhu D."/>
            <person name="Lee S."/>
            <person name="Bess C."/>
            <person name="Blankenburg K."/>
            <person name="Forbes L."/>
            <person name="Fu Q."/>
            <person name="Gubbala S."/>
            <person name="Hirani K."/>
            <person name="Jayaseelan J.C."/>
            <person name="Lara F."/>
            <person name="Munidasa M."/>
            <person name="Palculict T."/>
            <person name="Patil S."/>
            <person name="Pu L.-L."/>
            <person name="Saada N."/>
            <person name="Tang L."/>
            <person name="Weissenberger G."/>
            <person name="Zhu Y."/>
            <person name="Hemphill L."/>
            <person name="Shang Y."/>
            <person name="Youmans B."/>
            <person name="Ayvaz T."/>
            <person name="Ross M."/>
            <person name="Santibanez J."/>
            <person name="Aqrawi P."/>
            <person name="Gross S."/>
            <person name="Joshi V."/>
            <person name="Fowler G."/>
            <person name="Nazareth L."/>
            <person name="Reid J."/>
            <person name="Worley K."/>
            <person name="Petrosino J."/>
            <person name="Highlander S."/>
            <person name="Gibbs R."/>
        </authorList>
    </citation>
    <scope>NUCLEOTIDE SEQUENCE [LARGE SCALE GENOMIC DNA]</scope>
    <source>
        <strain evidence="1 2">ATCC BAA-614</strain>
    </source>
</reference>
<protein>
    <submittedName>
        <fullName evidence="1">Uncharacterized protein</fullName>
    </submittedName>
</protein>
<proteinExistence type="predicted"/>
<gene>
    <name evidence="1" type="ORF">HMPREF0591_0455</name>
</gene>
<keyword evidence="2" id="KW-1185">Reference proteome</keyword>
<sequence length="49" mass="5209">MNRSAFGRCIGLFRKRRPAPAVSGETPPAPSVELLWTGPGLGCVRGEGR</sequence>
<organism evidence="1 2">
    <name type="scientific">Mycobacterium parascrofulaceum ATCC BAA-614</name>
    <dbReference type="NCBI Taxonomy" id="525368"/>
    <lineage>
        <taxon>Bacteria</taxon>
        <taxon>Bacillati</taxon>
        <taxon>Actinomycetota</taxon>
        <taxon>Actinomycetes</taxon>
        <taxon>Mycobacteriales</taxon>
        <taxon>Mycobacteriaceae</taxon>
        <taxon>Mycobacterium</taxon>
        <taxon>Mycobacterium simiae complex</taxon>
    </lineage>
</organism>
<evidence type="ECO:0000313" key="2">
    <source>
        <dbReference type="Proteomes" id="UP000003653"/>
    </source>
</evidence>
<comment type="caution">
    <text evidence="1">The sequence shown here is derived from an EMBL/GenBank/DDBJ whole genome shotgun (WGS) entry which is preliminary data.</text>
</comment>